<evidence type="ECO:0000256" key="2">
    <source>
        <dbReference type="ARBA" id="ARBA00022692"/>
    </source>
</evidence>
<keyword evidence="2 5" id="KW-0812">Transmembrane</keyword>
<feature type="transmembrane region" description="Helical" evidence="5">
    <location>
        <begin position="46"/>
        <end position="66"/>
    </location>
</feature>
<dbReference type="PANTHER" id="PTHR11863">
    <property type="entry name" value="STEROL DESATURASE"/>
    <property type="match status" value="1"/>
</dbReference>
<protein>
    <submittedName>
        <fullName evidence="7">Fatty acid hydroxylase superfamily</fullName>
    </submittedName>
</protein>
<comment type="subcellular location">
    <subcellularLocation>
        <location evidence="1">Membrane</location>
    </subcellularLocation>
</comment>
<keyword evidence="3 5" id="KW-1133">Transmembrane helix</keyword>
<sequence>MLIQCILFGILGGIIYYLAFSSLIFFTCCKESFNKNQIINEIRLSIISLTIGTPIVFILKFYLFPFTQVYMEIEKYGMPYFIVSAFFYFILFDFLTYCLHYSLHCRYLYSYVHHLHHNFRDPSPFGSVAIHPLEFVLNILVPSTILSFAFPIHITIWSLTYLFHFTWSIILHNGLDLLFMSKIITGSHHHLIHHHKPSNNYGFIFNIWDKIFGTNKI</sequence>
<evidence type="ECO:0000256" key="1">
    <source>
        <dbReference type="ARBA" id="ARBA00004370"/>
    </source>
</evidence>
<organism evidence="7">
    <name type="scientific">seawater metagenome</name>
    <dbReference type="NCBI Taxonomy" id="1561972"/>
    <lineage>
        <taxon>unclassified sequences</taxon>
        <taxon>metagenomes</taxon>
        <taxon>ecological metagenomes</taxon>
    </lineage>
</organism>
<keyword evidence="4 5" id="KW-0472">Membrane</keyword>
<dbReference type="GO" id="GO:0016491">
    <property type="term" value="F:oxidoreductase activity"/>
    <property type="evidence" value="ECO:0007669"/>
    <property type="project" value="InterPro"/>
</dbReference>
<gene>
    <name evidence="7" type="ORF">CPAV1605_1545</name>
</gene>
<feature type="transmembrane region" description="Helical" evidence="5">
    <location>
        <begin position="78"/>
        <end position="99"/>
    </location>
</feature>
<dbReference type="GO" id="GO:0008610">
    <property type="term" value="P:lipid biosynthetic process"/>
    <property type="evidence" value="ECO:0007669"/>
    <property type="project" value="InterPro"/>
</dbReference>
<feature type="transmembrane region" description="Helical" evidence="5">
    <location>
        <begin position="6"/>
        <end position="26"/>
    </location>
</feature>
<evidence type="ECO:0000256" key="4">
    <source>
        <dbReference type="ARBA" id="ARBA00023136"/>
    </source>
</evidence>
<dbReference type="GO" id="GO:0016020">
    <property type="term" value="C:membrane"/>
    <property type="evidence" value="ECO:0007669"/>
    <property type="project" value="UniProtKB-SubCell"/>
</dbReference>
<dbReference type="GO" id="GO:0005506">
    <property type="term" value="F:iron ion binding"/>
    <property type="evidence" value="ECO:0007669"/>
    <property type="project" value="InterPro"/>
</dbReference>
<dbReference type="AlphaFoldDB" id="A0A5E8CLG7"/>
<accession>A0A5E8CLG7</accession>
<dbReference type="InterPro" id="IPR006694">
    <property type="entry name" value="Fatty_acid_hydroxylase"/>
</dbReference>
<reference evidence="7" key="1">
    <citation type="submission" date="2019-09" db="EMBL/GenBank/DDBJ databases">
        <authorList>
            <person name="Needham M D."/>
        </authorList>
    </citation>
    <scope>NUCLEOTIDE SEQUENCE</scope>
</reference>
<dbReference type="InterPro" id="IPR050307">
    <property type="entry name" value="Sterol_Desaturase_Related"/>
</dbReference>
<evidence type="ECO:0000313" key="7">
    <source>
        <dbReference type="EMBL" id="VVU95789.1"/>
    </source>
</evidence>
<evidence type="ECO:0000256" key="3">
    <source>
        <dbReference type="ARBA" id="ARBA00022989"/>
    </source>
</evidence>
<feature type="transmembrane region" description="Helical" evidence="5">
    <location>
        <begin position="135"/>
        <end position="156"/>
    </location>
</feature>
<evidence type="ECO:0000259" key="6">
    <source>
        <dbReference type="Pfam" id="PF04116"/>
    </source>
</evidence>
<name>A0A5E8CLG7_9ZZZZ</name>
<feature type="domain" description="Fatty acid hydroxylase" evidence="6">
    <location>
        <begin position="86"/>
        <end position="214"/>
    </location>
</feature>
<proteinExistence type="predicted"/>
<dbReference type="EMBL" id="CABVLZ010000012">
    <property type="protein sequence ID" value="VVU95789.1"/>
    <property type="molecule type" value="Genomic_DNA"/>
</dbReference>
<evidence type="ECO:0000256" key="5">
    <source>
        <dbReference type="SAM" id="Phobius"/>
    </source>
</evidence>
<dbReference type="Pfam" id="PF04116">
    <property type="entry name" value="FA_hydroxylase"/>
    <property type="match status" value="1"/>
</dbReference>